<feature type="compositionally biased region" description="Polar residues" evidence="2">
    <location>
        <begin position="245"/>
        <end position="257"/>
    </location>
</feature>
<evidence type="ECO:0000313" key="5">
    <source>
        <dbReference type="Proteomes" id="UP000696485"/>
    </source>
</evidence>
<evidence type="ECO:0000256" key="3">
    <source>
        <dbReference type="SAM" id="Phobius"/>
    </source>
</evidence>
<reference evidence="4" key="1">
    <citation type="journal article" date="2020" name="Fungal Divers.">
        <title>Resolving the Mortierellaceae phylogeny through synthesis of multi-gene phylogenetics and phylogenomics.</title>
        <authorList>
            <person name="Vandepol N."/>
            <person name="Liber J."/>
            <person name="Desiro A."/>
            <person name="Na H."/>
            <person name="Kennedy M."/>
            <person name="Barry K."/>
            <person name="Grigoriev I.V."/>
            <person name="Miller A.N."/>
            <person name="O'Donnell K."/>
            <person name="Stajich J.E."/>
            <person name="Bonito G."/>
        </authorList>
    </citation>
    <scope>NUCLEOTIDE SEQUENCE</scope>
    <source>
        <strain evidence="4">NVP1</strain>
    </source>
</reference>
<name>A0A9P5VN58_9FUNG</name>
<evidence type="ECO:0000313" key="4">
    <source>
        <dbReference type="EMBL" id="KAF9333353.1"/>
    </source>
</evidence>
<feature type="coiled-coil region" evidence="1">
    <location>
        <begin position="588"/>
        <end position="638"/>
    </location>
</feature>
<evidence type="ECO:0000256" key="2">
    <source>
        <dbReference type="SAM" id="MobiDB-lite"/>
    </source>
</evidence>
<keyword evidence="1" id="KW-0175">Coiled coil</keyword>
<feature type="transmembrane region" description="Helical" evidence="3">
    <location>
        <begin position="282"/>
        <end position="305"/>
    </location>
</feature>
<sequence>MKYHQLPGASAGTSEPEDNDGFDTDDMPHSSDSELVSHPSDNEDPRSPSRSPSYTSSSRSSVDHTSHPILALSESIQDLDDFLAARSHNTRDDDFFLVEQSDVDTTSRPHSSLSLHSDHDRHDPMSLIYPSMMLSPPRSPLDDEDHEKMDHSPMAVATPVPMPMPMPMPIETHTDDVAPSYLDSSIETLTGRPHQSTKNEIATEPETPIASRAELNEAPSSKSSEKSPEPSEPDTPNSHEKDEASSSLNKSVTPSSPSERRPITQRVKLTAVKKSPSIRRDIWVPALLTMVLSIIGAAILGSFFLATRPPAHARVGQVNYLHDHRVAVVTLDLFTEQGKRYTSRKPHPLQTRVLLVADPVSVELAPAQAMHDFAEPIVHDQRNGTYAVYITSLRRIVRKQGLPLQMSPWVCHESSYYLHLWFANGTRVPDTPQEIFTSSVPSIGRPLACLTQKLFPGDDFVEDDDDFFYWKDRYRRVTDSVSKRLNFSLSWAKDPWNKLVLAYCQVQEEFQVTVAYAKRSLQLLSEMFRDWLNNMYRVDQHTQRGAERVLKRARANAKRIQKQTIEKAQDLYQLVVKPAPSKFESQMGRQLQTLKKKAQEQIDHLQSNKVVLAAEELLVEAEEKLEAQLKAALESERLHKLAEKIDKDATAFAKRTEKAFAEAERFMDNLLHSESAQKIKKNVDRKLDDFKDTPTGKKIVKEAKAIQKDARRMWNDFQWRLNERLGV</sequence>
<keyword evidence="3" id="KW-0812">Transmembrane</keyword>
<dbReference type="AlphaFoldDB" id="A0A9P5VN58"/>
<keyword evidence="3" id="KW-0472">Membrane</keyword>
<feature type="compositionally biased region" description="Low complexity" evidence="2">
    <location>
        <begin position="48"/>
        <end position="60"/>
    </location>
</feature>
<feature type="region of interest" description="Disordered" evidence="2">
    <location>
        <begin position="1"/>
        <end position="69"/>
    </location>
</feature>
<feature type="compositionally biased region" description="Acidic residues" evidence="2">
    <location>
        <begin position="15"/>
        <end position="25"/>
    </location>
</feature>
<feature type="compositionally biased region" description="Polar residues" evidence="2">
    <location>
        <begin position="189"/>
        <end position="200"/>
    </location>
</feature>
<organism evidence="4 5">
    <name type="scientific">Podila minutissima</name>
    <dbReference type="NCBI Taxonomy" id="64525"/>
    <lineage>
        <taxon>Eukaryota</taxon>
        <taxon>Fungi</taxon>
        <taxon>Fungi incertae sedis</taxon>
        <taxon>Mucoromycota</taxon>
        <taxon>Mortierellomycotina</taxon>
        <taxon>Mortierellomycetes</taxon>
        <taxon>Mortierellales</taxon>
        <taxon>Mortierellaceae</taxon>
        <taxon>Podila</taxon>
    </lineage>
</organism>
<keyword evidence="5" id="KW-1185">Reference proteome</keyword>
<feature type="region of interest" description="Disordered" evidence="2">
    <location>
        <begin position="100"/>
        <end position="122"/>
    </location>
</feature>
<accession>A0A9P5VN58</accession>
<keyword evidence="3" id="KW-1133">Transmembrane helix</keyword>
<comment type="caution">
    <text evidence="4">The sequence shown here is derived from an EMBL/GenBank/DDBJ whole genome shotgun (WGS) entry which is preliminary data.</text>
</comment>
<gene>
    <name evidence="4" type="ORF">BG006_003732</name>
</gene>
<feature type="region of interest" description="Disordered" evidence="2">
    <location>
        <begin position="189"/>
        <end position="268"/>
    </location>
</feature>
<protein>
    <submittedName>
        <fullName evidence="4">Uncharacterized protein</fullName>
    </submittedName>
</protein>
<dbReference type="Proteomes" id="UP000696485">
    <property type="component" value="Unassembled WGS sequence"/>
</dbReference>
<dbReference type="EMBL" id="JAAAUY010000207">
    <property type="protein sequence ID" value="KAF9333353.1"/>
    <property type="molecule type" value="Genomic_DNA"/>
</dbReference>
<proteinExistence type="predicted"/>
<evidence type="ECO:0000256" key="1">
    <source>
        <dbReference type="SAM" id="Coils"/>
    </source>
</evidence>